<evidence type="ECO:0000313" key="1">
    <source>
        <dbReference type="EMBL" id="KRY32110.1"/>
    </source>
</evidence>
<sequence length="32" mass="3519">MVVLRRFLPVVPVIPTLVSSDSFSSPGYEVIN</sequence>
<gene>
    <name evidence="1" type="ORF">T03_17085</name>
</gene>
<dbReference type="Proteomes" id="UP000054653">
    <property type="component" value="Unassembled WGS sequence"/>
</dbReference>
<organism evidence="1 2">
    <name type="scientific">Trichinella britovi</name>
    <name type="common">Parasitic roundworm</name>
    <dbReference type="NCBI Taxonomy" id="45882"/>
    <lineage>
        <taxon>Eukaryota</taxon>
        <taxon>Metazoa</taxon>
        <taxon>Ecdysozoa</taxon>
        <taxon>Nematoda</taxon>
        <taxon>Enoplea</taxon>
        <taxon>Dorylaimia</taxon>
        <taxon>Trichinellida</taxon>
        <taxon>Trichinellidae</taxon>
        <taxon>Trichinella</taxon>
    </lineage>
</organism>
<accession>A0A0V1B512</accession>
<name>A0A0V1B512_TRIBR</name>
<dbReference type="EMBL" id="JYDI01001387">
    <property type="protein sequence ID" value="KRY32110.1"/>
    <property type="molecule type" value="Genomic_DNA"/>
</dbReference>
<evidence type="ECO:0000313" key="2">
    <source>
        <dbReference type="Proteomes" id="UP000054653"/>
    </source>
</evidence>
<comment type="caution">
    <text evidence="1">The sequence shown here is derived from an EMBL/GenBank/DDBJ whole genome shotgun (WGS) entry which is preliminary data.</text>
</comment>
<reference evidence="1 2" key="1">
    <citation type="submission" date="2015-01" db="EMBL/GenBank/DDBJ databases">
        <title>Evolution of Trichinella species and genotypes.</title>
        <authorList>
            <person name="Korhonen P.K."/>
            <person name="Edoardo P."/>
            <person name="Giuseppe L.R."/>
            <person name="Gasser R.B."/>
        </authorList>
    </citation>
    <scope>NUCLEOTIDE SEQUENCE [LARGE SCALE GENOMIC DNA]</scope>
    <source>
        <strain evidence="1">ISS120</strain>
    </source>
</reference>
<proteinExistence type="predicted"/>
<keyword evidence="2" id="KW-1185">Reference proteome</keyword>
<protein>
    <submittedName>
        <fullName evidence="1">Uncharacterized protein</fullName>
    </submittedName>
</protein>
<dbReference type="AlphaFoldDB" id="A0A0V1B512"/>